<sequence>MTNESEAAYGRIQESLARGWNTWDTRSVLTQVLLPDALGLSFGLKEYYRGTSLRTTQI</sequence>
<dbReference type="Proteomes" id="UP000549971">
    <property type="component" value="Unassembled WGS sequence"/>
</dbReference>
<keyword evidence="2" id="KW-1185">Reference proteome</keyword>
<comment type="caution">
    <text evidence="1">The sequence shown here is derived from an EMBL/GenBank/DDBJ whole genome shotgun (WGS) entry which is preliminary data.</text>
</comment>
<protein>
    <submittedName>
        <fullName evidence="1">Uncharacterized protein</fullName>
    </submittedName>
</protein>
<proteinExistence type="predicted"/>
<evidence type="ECO:0000313" key="1">
    <source>
        <dbReference type="EMBL" id="MBB5840615.1"/>
    </source>
</evidence>
<evidence type="ECO:0000313" key="2">
    <source>
        <dbReference type="Proteomes" id="UP000549971"/>
    </source>
</evidence>
<reference evidence="1 2" key="1">
    <citation type="submission" date="2020-08" db="EMBL/GenBank/DDBJ databases">
        <title>Sequencing the genomes of 1000 actinobacteria strains.</title>
        <authorList>
            <person name="Klenk H.-P."/>
        </authorList>
    </citation>
    <scope>NUCLEOTIDE SEQUENCE [LARGE SCALE GENOMIC DNA]</scope>
    <source>
        <strain evidence="1 2">DSM 28967</strain>
    </source>
</reference>
<gene>
    <name evidence="1" type="ORF">HDA39_007349</name>
</gene>
<accession>A0A7W9MYN9</accession>
<organism evidence="1 2">
    <name type="scientific">Kribbella italica</name>
    <dbReference type="NCBI Taxonomy" id="1540520"/>
    <lineage>
        <taxon>Bacteria</taxon>
        <taxon>Bacillati</taxon>
        <taxon>Actinomycetota</taxon>
        <taxon>Actinomycetes</taxon>
        <taxon>Propionibacteriales</taxon>
        <taxon>Kribbellaceae</taxon>
        <taxon>Kribbella</taxon>
    </lineage>
</organism>
<name>A0A7W9MYN9_9ACTN</name>
<dbReference type="AlphaFoldDB" id="A0A7W9MYN9"/>
<dbReference type="EMBL" id="JACHMY010000001">
    <property type="protein sequence ID" value="MBB5840615.1"/>
    <property type="molecule type" value="Genomic_DNA"/>
</dbReference>
<dbReference type="RefSeq" id="WP_184803100.1">
    <property type="nucleotide sequence ID" value="NZ_JACHMY010000001.1"/>
</dbReference>